<dbReference type="InterPro" id="IPR037214">
    <property type="entry name" value="TROVE_dom_sf"/>
</dbReference>
<evidence type="ECO:0000256" key="1">
    <source>
        <dbReference type="ARBA" id="ARBA00004496"/>
    </source>
</evidence>
<dbReference type="Gene3D" id="3.40.50.410">
    <property type="entry name" value="von Willebrand factor, type A domain"/>
    <property type="match status" value="1"/>
</dbReference>
<dbReference type="GO" id="GO:1990904">
    <property type="term" value="C:ribonucleoprotein complex"/>
    <property type="evidence" value="ECO:0007669"/>
    <property type="project" value="UniProtKB-KW"/>
</dbReference>
<comment type="similarity">
    <text evidence="2">Belongs to the Ro 60 kDa family.</text>
</comment>
<dbReference type="Pfam" id="PF25045">
    <property type="entry name" value="vWA_Ro60"/>
    <property type="match status" value="1"/>
</dbReference>
<evidence type="ECO:0000313" key="9">
    <source>
        <dbReference type="EMBL" id="QDV48191.1"/>
    </source>
</evidence>
<dbReference type="PROSITE" id="PS50988">
    <property type="entry name" value="TROVE"/>
    <property type="match status" value="1"/>
</dbReference>
<dbReference type="InterPro" id="IPR040322">
    <property type="entry name" value="TROVE2"/>
</dbReference>
<evidence type="ECO:0000256" key="3">
    <source>
        <dbReference type="ARBA" id="ARBA00022490"/>
    </source>
</evidence>
<dbReference type="RefSeq" id="WP_145313877.1">
    <property type="nucleotide sequence ID" value="NZ_CP037452.1"/>
</dbReference>
<dbReference type="GO" id="GO:0046872">
    <property type="term" value="F:metal ion binding"/>
    <property type="evidence" value="ECO:0007669"/>
    <property type="project" value="UniProtKB-KW"/>
</dbReference>
<keyword evidence="4" id="KW-0479">Metal-binding</keyword>
<dbReference type="KEGG" id="gfm:Enr17x_02020"/>
<organism evidence="9 10">
    <name type="scientific">Gimesia fumaroli</name>
    <dbReference type="NCBI Taxonomy" id="2527976"/>
    <lineage>
        <taxon>Bacteria</taxon>
        <taxon>Pseudomonadati</taxon>
        <taxon>Planctomycetota</taxon>
        <taxon>Planctomycetia</taxon>
        <taxon>Planctomycetales</taxon>
        <taxon>Planctomycetaceae</taxon>
        <taxon>Gimesia</taxon>
    </lineage>
</organism>
<keyword evidence="5" id="KW-0694">RNA-binding</keyword>
<proteinExistence type="inferred from homology"/>
<protein>
    <recommendedName>
        <fullName evidence="8">TROVE domain-containing protein</fullName>
    </recommendedName>
</protein>
<sequence length="536" mass="58790">MANKTLFSSRNSNLPRTDSFNEAGGRAYQLAPKQALAQMAATGCFNGVFYASAKDQLDTMRKLIDQIDDNRYLAQLAVYARERAFMKDMPAALLVVLSKRDTELMHRVFDRVVDNGRVLRTMFQMIRSGQFGRTSLSSSLQRAYQRWLNEASVGKLLSASIGNDPSLRDVLRMARPTPKDNARRALFGWLTGKELEKWAPATAADLPRQVQALIAYRQAETDAAQAEIVKDLSVRWDLLADAAKGPLTWKAIARQMGPQALRMNLNTLLRHEVFNDSALVDYVADRLADADEIRRSRQFPYQFLAAYLNVAPEISHKIKAALHTAAEISCGNVPELAGPVVIGLDTSGSMSSSVTGWQARGASSKMRCVDAAALFAAAILRRNPDSVVIPFDTRAYDARFDASDSILSLSERLAKYGGGGTDCSIPLREANARLTNRAFAGCVLVSDNESWVGAGHYGATGVMTEWQKFVKNQKRLGVADPKLVCIDIQPYGSTQAPERGDILNIGGFSDAVFNVVSSFVGNDASRFVTEIESIEV</sequence>
<evidence type="ECO:0000313" key="10">
    <source>
        <dbReference type="Proteomes" id="UP000318313"/>
    </source>
</evidence>
<dbReference type="InterPro" id="IPR008858">
    <property type="entry name" value="TROVE_dom"/>
</dbReference>
<reference evidence="9 10" key="1">
    <citation type="submission" date="2019-03" db="EMBL/GenBank/DDBJ databases">
        <title>Deep-cultivation of Planctomycetes and their phenomic and genomic characterization uncovers novel biology.</title>
        <authorList>
            <person name="Wiegand S."/>
            <person name="Jogler M."/>
            <person name="Boedeker C."/>
            <person name="Pinto D."/>
            <person name="Vollmers J."/>
            <person name="Rivas-Marin E."/>
            <person name="Kohn T."/>
            <person name="Peeters S.H."/>
            <person name="Heuer A."/>
            <person name="Rast P."/>
            <person name="Oberbeckmann S."/>
            <person name="Bunk B."/>
            <person name="Jeske O."/>
            <person name="Meyerdierks A."/>
            <person name="Storesund J.E."/>
            <person name="Kallscheuer N."/>
            <person name="Luecker S."/>
            <person name="Lage O.M."/>
            <person name="Pohl T."/>
            <person name="Merkel B.J."/>
            <person name="Hornburger P."/>
            <person name="Mueller R.-W."/>
            <person name="Bruemmer F."/>
            <person name="Labrenz M."/>
            <person name="Spormann A.M."/>
            <person name="Op den Camp H."/>
            <person name="Overmann J."/>
            <person name="Amann R."/>
            <person name="Jetten M.S.M."/>
            <person name="Mascher T."/>
            <person name="Medema M.H."/>
            <person name="Devos D.P."/>
            <person name="Kaster A.-K."/>
            <person name="Ovreas L."/>
            <person name="Rohde M."/>
            <person name="Galperin M.Y."/>
            <person name="Jogler C."/>
        </authorList>
    </citation>
    <scope>NUCLEOTIDE SEQUENCE [LARGE SCALE GENOMIC DNA]</scope>
    <source>
        <strain evidence="9 10">Enr17</strain>
    </source>
</reference>
<feature type="domain" description="TROVE" evidence="8">
    <location>
        <begin position="19"/>
        <end position="338"/>
    </location>
</feature>
<comment type="subcellular location">
    <subcellularLocation>
        <location evidence="1">Cytoplasm</location>
    </subcellularLocation>
</comment>
<dbReference type="Pfam" id="PF05731">
    <property type="entry name" value="TROVE"/>
    <property type="match status" value="1"/>
</dbReference>
<dbReference type="GO" id="GO:0005737">
    <property type="term" value="C:cytoplasm"/>
    <property type="evidence" value="ECO:0007669"/>
    <property type="project" value="UniProtKB-SubCell"/>
</dbReference>
<dbReference type="Proteomes" id="UP000318313">
    <property type="component" value="Chromosome"/>
</dbReference>
<keyword evidence="3" id="KW-0963">Cytoplasm</keyword>
<evidence type="ECO:0000256" key="2">
    <source>
        <dbReference type="ARBA" id="ARBA00007814"/>
    </source>
</evidence>
<keyword evidence="6" id="KW-0687">Ribonucleoprotein</keyword>
<feature type="region of interest" description="Disordered" evidence="7">
    <location>
        <begin position="1"/>
        <end position="20"/>
    </location>
</feature>
<dbReference type="SUPFAM" id="SSF53300">
    <property type="entry name" value="vWA-like"/>
    <property type="match status" value="1"/>
</dbReference>
<dbReference type="PANTHER" id="PTHR14202:SF0">
    <property type="entry name" value="RNA-BINDING PROTEIN RO60"/>
    <property type="match status" value="1"/>
</dbReference>
<dbReference type="SUPFAM" id="SSF140864">
    <property type="entry name" value="TROVE domain-like"/>
    <property type="match status" value="1"/>
</dbReference>
<evidence type="ECO:0000256" key="4">
    <source>
        <dbReference type="ARBA" id="ARBA00022723"/>
    </source>
</evidence>
<keyword evidence="10" id="KW-1185">Reference proteome</keyword>
<dbReference type="InterPro" id="IPR056800">
    <property type="entry name" value="vWA_Ro60"/>
</dbReference>
<dbReference type="PANTHER" id="PTHR14202">
    <property type="entry name" value="60 KDA RIBONUCLEOPROTEIN SSA/RO"/>
    <property type="match status" value="1"/>
</dbReference>
<dbReference type="InterPro" id="IPR036465">
    <property type="entry name" value="vWFA_dom_sf"/>
</dbReference>
<dbReference type="EMBL" id="CP037452">
    <property type="protein sequence ID" value="QDV48191.1"/>
    <property type="molecule type" value="Genomic_DNA"/>
</dbReference>
<dbReference type="OrthoDB" id="208855at2"/>
<name>A0A518I4Z9_9PLAN</name>
<evidence type="ECO:0000256" key="5">
    <source>
        <dbReference type="ARBA" id="ARBA00022884"/>
    </source>
</evidence>
<gene>
    <name evidence="9" type="ORF">Enr17x_02020</name>
</gene>
<evidence type="ECO:0000256" key="6">
    <source>
        <dbReference type="ARBA" id="ARBA00023274"/>
    </source>
</evidence>
<dbReference type="AlphaFoldDB" id="A0A518I4Z9"/>
<evidence type="ECO:0000256" key="7">
    <source>
        <dbReference type="SAM" id="MobiDB-lite"/>
    </source>
</evidence>
<evidence type="ECO:0000259" key="8">
    <source>
        <dbReference type="PROSITE" id="PS50988"/>
    </source>
</evidence>
<dbReference type="GO" id="GO:0003723">
    <property type="term" value="F:RNA binding"/>
    <property type="evidence" value="ECO:0007669"/>
    <property type="project" value="UniProtKB-KW"/>
</dbReference>
<accession>A0A518I4Z9</accession>